<reference evidence="3" key="2">
    <citation type="submission" date="2019-09" db="EMBL/GenBank/DDBJ databases">
        <title>Organ-specific transcriptomic study of the physiology of the cattle tick, Rhipicephalus microplus.</title>
        <authorList>
            <person name="Tirloni L."/>
            <person name="Braz G."/>
            <person name="Gandara A.C.P."/>
            <person name="Sabadin G.A."/>
            <person name="da Silva R.M."/>
            <person name="Guizzo M.G."/>
            <person name="Machado J.A."/>
            <person name="Costa E.P."/>
            <person name="Gomes H.F."/>
            <person name="Moraes J."/>
            <person name="Mota M.B.S."/>
            <person name="Mesquita R.D."/>
            <person name="Alvarenga P.H."/>
            <person name="Alves F."/>
            <person name="Seixas A."/>
            <person name="da Fonseca R.N."/>
            <person name="Fogaca A."/>
            <person name="Logullo C."/>
            <person name="Tanaka A."/>
            <person name="Daffre S."/>
            <person name="Termignoni C."/>
            <person name="Vaz I.S.Jr."/>
            <person name="Oliveira P.L."/>
            <person name="Ribeiro J.M."/>
        </authorList>
    </citation>
    <scope>NUCLEOTIDE SEQUENCE</scope>
    <source>
        <strain evidence="3">Porto Alegre</strain>
    </source>
</reference>
<dbReference type="EMBL" id="GBBO01000008">
    <property type="protein sequence ID" value="JAC59120.1"/>
    <property type="molecule type" value="Transcribed_RNA"/>
</dbReference>
<reference evidence="2" key="1">
    <citation type="journal article" date="2014" name="PLoS ONE">
        <title>Proteomic Analysis of Cattle Tick Rhipicephalus (Boophilus) microplus Saliva: A Comparison between Partially and Fully Engorged Females.</title>
        <authorList>
            <person name="Tirloni L."/>
            <person name="Reck J."/>
            <person name="Terra R.M."/>
            <person name="Martins J.R."/>
            <person name="Mulenga A."/>
            <person name="Sherman N.E."/>
            <person name="Fox J.W."/>
            <person name="Yates J.R.III."/>
            <person name="Termignoni C."/>
            <person name="Pinto A.F."/>
            <person name="da Silva Vaz I.Jr."/>
        </authorList>
    </citation>
    <scope>NUCLEOTIDE SEQUENCE</scope>
</reference>
<evidence type="ECO:0000313" key="2">
    <source>
        <dbReference type="EMBL" id="JAC59120.1"/>
    </source>
</evidence>
<feature type="chain" id="PRO_5035983359" evidence="1">
    <location>
        <begin position="32"/>
        <end position="200"/>
    </location>
</feature>
<keyword evidence="1" id="KW-0732">Signal</keyword>
<organism evidence="2">
    <name type="scientific">Rhipicephalus microplus</name>
    <name type="common">Cattle tick</name>
    <name type="synonym">Boophilus microplus</name>
    <dbReference type="NCBI Taxonomy" id="6941"/>
    <lineage>
        <taxon>Eukaryota</taxon>
        <taxon>Metazoa</taxon>
        <taxon>Ecdysozoa</taxon>
        <taxon>Arthropoda</taxon>
        <taxon>Chelicerata</taxon>
        <taxon>Arachnida</taxon>
        <taxon>Acari</taxon>
        <taxon>Parasitiformes</taxon>
        <taxon>Ixodida</taxon>
        <taxon>Ixodoidea</taxon>
        <taxon>Ixodidae</taxon>
        <taxon>Rhipicephalinae</taxon>
        <taxon>Rhipicephalus</taxon>
        <taxon>Boophilus</taxon>
    </lineage>
</organism>
<dbReference type="EMBL" id="GHWJ01008355">
    <property type="protein sequence ID" value="NOV41092.1"/>
    <property type="molecule type" value="Transcribed_RNA"/>
</dbReference>
<accession>A0A034WY09</accession>
<dbReference type="OrthoDB" id="10559150at2759"/>
<feature type="non-terminal residue" evidence="2">
    <location>
        <position position="1"/>
    </location>
</feature>
<dbReference type="AlphaFoldDB" id="A0A034WY09"/>
<protein>
    <submittedName>
        <fullName evidence="2">Lipocalin 36</fullName>
    </submittedName>
    <submittedName>
        <fullName evidence="3">Putative lipocalin-3 1</fullName>
    </submittedName>
</protein>
<feature type="signal peptide" evidence="1">
    <location>
        <begin position="1"/>
        <end position="31"/>
    </location>
</feature>
<dbReference type="VEuPathDB" id="VectorBase:LOC119167985"/>
<evidence type="ECO:0000256" key="1">
    <source>
        <dbReference type="SAM" id="SignalP"/>
    </source>
</evidence>
<evidence type="ECO:0000313" key="3">
    <source>
        <dbReference type="EMBL" id="NOV41092.1"/>
    </source>
</evidence>
<name>A0A034WY09_RHIMP</name>
<proteinExistence type="predicted"/>
<sequence>GTKKNCEAASWLFQQLQHFFLSALLFSPAFGQEHEASLNETKAEDYPIDQFMNTTEGIWVLNTTQRNPQFCKKDTNINMTANETYFLRSYQENDTIVNISLVGEFGHFAGDEDVRNLITIIGGETDVVAEVLLYRSQNNSCGVVLVTASSSEESLSWLDVRVRGRPNDTENKYEDCNRDFYIYVSAAKKNWTSPYTRDCQ</sequence>